<accession>A0AA35PM00</accession>
<proteinExistence type="predicted"/>
<organism evidence="1 2">
    <name type="scientific">Podarcis lilfordi</name>
    <name type="common">Lilford's wall lizard</name>
    <dbReference type="NCBI Taxonomy" id="74358"/>
    <lineage>
        <taxon>Eukaryota</taxon>
        <taxon>Metazoa</taxon>
        <taxon>Chordata</taxon>
        <taxon>Craniata</taxon>
        <taxon>Vertebrata</taxon>
        <taxon>Euteleostomi</taxon>
        <taxon>Lepidosauria</taxon>
        <taxon>Squamata</taxon>
        <taxon>Bifurcata</taxon>
        <taxon>Unidentata</taxon>
        <taxon>Episquamata</taxon>
        <taxon>Laterata</taxon>
        <taxon>Lacertibaenia</taxon>
        <taxon>Lacertidae</taxon>
        <taxon>Podarcis</taxon>
    </lineage>
</organism>
<protein>
    <submittedName>
        <fullName evidence="1">Uncharacterized protein</fullName>
    </submittedName>
</protein>
<evidence type="ECO:0000313" key="1">
    <source>
        <dbReference type="EMBL" id="CAI5793059.1"/>
    </source>
</evidence>
<sequence>MARPSPAPRAFEADGLPALPLKGHGVDLGVLLCGGWHTESSAGRKTRPRFLQAVEKDGLKVGGGGDS</sequence>
<reference evidence="1" key="1">
    <citation type="submission" date="2022-12" db="EMBL/GenBank/DDBJ databases">
        <authorList>
            <person name="Alioto T."/>
            <person name="Alioto T."/>
            <person name="Gomez Garrido J."/>
        </authorList>
    </citation>
    <scope>NUCLEOTIDE SEQUENCE</scope>
</reference>
<keyword evidence="2" id="KW-1185">Reference proteome</keyword>
<gene>
    <name evidence="1" type="ORF">PODLI_1B006615</name>
</gene>
<dbReference type="AlphaFoldDB" id="A0AA35PM00"/>
<dbReference type="EMBL" id="OX395139">
    <property type="protein sequence ID" value="CAI5793059.1"/>
    <property type="molecule type" value="Genomic_DNA"/>
</dbReference>
<evidence type="ECO:0000313" key="2">
    <source>
        <dbReference type="Proteomes" id="UP001178461"/>
    </source>
</evidence>
<dbReference type="Proteomes" id="UP001178461">
    <property type="component" value="Chromosome 14"/>
</dbReference>
<name>A0AA35PM00_9SAUR</name>